<reference evidence="2" key="1">
    <citation type="submission" date="2021-09" db="EMBL/GenBank/DDBJ databases">
        <authorList>
            <person name="Martin H S."/>
        </authorList>
    </citation>
    <scope>NUCLEOTIDE SEQUENCE</scope>
</reference>
<evidence type="ECO:0000313" key="2">
    <source>
        <dbReference type="EMBL" id="CAG9562586.1"/>
    </source>
</evidence>
<feature type="chain" id="PRO_5035298402" evidence="1">
    <location>
        <begin position="26"/>
        <end position="97"/>
    </location>
</feature>
<protein>
    <submittedName>
        <fullName evidence="2">(African queen) hypothetical protein</fullName>
    </submittedName>
</protein>
<keyword evidence="1" id="KW-0732">Signal</keyword>
<evidence type="ECO:0000313" key="3">
    <source>
        <dbReference type="Proteomes" id="UP000789524"/>
    </source>
</evidence>
<dbReference type="OrthoDB" id="7169428at2759"/>
<name>A0A8J2QH41_9NEOP</name>
<evidence type="ECO:0000256" key="1">
    <source>
        <dbReference type="SAM" id="SignalP"/>
    </source>
</evidence>
<feature type="signal peptide" evidence="1">
    <location>
        <begin position="1"/>
        <end position="25"/>
    </location>
</feature>
<accession>A0A8J2QH41</accession>
<proteinExistence type="predicted"/>
<dbReference type="AlphaFoldDB" id="A0A8J2QH41"/>
<keyword evidence="3" id="KW-1185">Reference proteome</keyword>
<gene>
    <name evidence="2" type="ORF">DCHRY22_LOCUS3899</name>
</gene>
<dbReference type="Proteomes" id="UP000789524">
    <property type="component" value="Unassembled WGS sequence"/>
</dbReference>
<comment type="caution">
    <text evidence="2">The sequence shown here is derived from an EMBL/GenBank/DDBJ whole genome shotgun (WGS) entry which is preliminary data.</text>
</comment>
<sequence length="97" mass="11289">MNKNLFKMILAKVWMCLVMVIGARARSAPPAPVGCQWDYSDTKLSESNFLTCNIKTIGSADFLFKKHNHGAGVQYQQVKTDMHRFTFLRKFFAYEYW</sequence>
<organism evidence="2 3">
    <name type="scientific">Danaus chrysippus</name>
    <name type="common">African queen</name>
    <dbReference type="NCBI Taxonomy" id="151541"/>
    <lineage>
        <taxon>Eukaryota</taxon>
        <taxon>Metazoa</taxon>
        <taxon>Ecdysozoa</taxon>
        <taxon>Arthropoda</taxon>
        <taxon>Hexapoda</taxon>
        <taxon>Insecta</taxon>
        <taxon>Pterygota</taxon>
        <taxon>Neoptera</taxon>
        <taxon>Endopterygota</taxon>
        <taxon>Lepidoptera</taxon>
        <taxon>Glossata</taxon>
        <taxon>Ditrysia</taxon>
        <taxon>Papilionoidea</taxon>
        <taxon>Nymphalidae</taxon>
        <taxon>Danainae</taxon>
        <taxon>Danaini</taxon>
        <taxon>Danaina</taxon>
        <taxon>Danaus</taxon>
        <taxon>Anosia</taxon>
    </lineage>
</organism>
<dbReference type="EMBL" id="CAKASE010000048">
    <property type="protein sequence ID" value="CAG9562586.1"/>
    <property type="molecule type" value="Genomic_DNA"/>
</dbReference>